<dbReference type="InterPro" id="IPR005302">
    <property type="entry name" value="MoCF_Sase_C"/>
</dbReference>
<dbReference type="Proteomes" id="UP001500427">
    <property type="component" value="Unassembled WGS sequence"/>
</dbReference>
<reference evidence="4" key="1">
    <citation type="journal article" date="2019" name="Int. J. Syst. Evol. Microbiol.">
        <title>The Global Catalogue of Microorganisms (GCM) 10K type strain sequencing project: providing services to taxonomists for standard genome sequencing and annotation.</title>
        <authorList>
            <consortium name="The Broad Institute Genomics Platform"/>
            <consortium name="The Broad Institute Genome Sequencing Center for Infectious Disease"/>
            <person name="Wu L."/>
            <person name="Ma J."/>
        </authorList>
    </citation>
    <scope>NUCLEOTIDE SEQUENCE [LARGE SCALE GENOMIC DNA]</scope>
    <source>
        <strain evidence="4">JCM 17687</strain>
    </source>
</reference>
<feature type="region of interest" description="Disordered" evidence="1">
    <location>
        <begin position="1"/>
        <end position="57"/>
    </location>
</feature>
<dbReference type="Pfam" id="PF03473">
    <property type="entry name" value="MOSC"/>
    <property type="match status" value="1"/>
</dbReference>
<name>A0ABP9JAI3_9MICO</name>
<evidence type="ECO:0000259" key="2">
    <source>
        <dbReference type="PROSITE" id="PS51340"/>
    </source>
</evidence>
<keyword evidence="4" id="KW-1185">Reference proteome</keyword>
<dbReference type="InterPro" id="IPR052353">
    <property type="entry name" value="Benzoxazolinone_Detox_Enz"/>
</dbReference>
<protein>
    <submittedName>
        <fullName evidence="3">MOSC domain-containing protein</fullName>
    </submittedName>
</protein>
<evidence type="ECO:0000313" key="4">
    <source>
        <dbReference type="Proteomes" id="UP001500427"/>
    </source>
</evidence>
<comment type="caution">
    <text evidence="3">The sequence shown here is derived from an EMBL/GenBank/DDBJ whole genome shotgun (WGS) entry which is preliminary data.</text>
</comment>
<evidence type="ECO:0000256" key="1">
    <source>
        <dbReference type="SAM" id="MobiDB-lite"/>
    </source>
</evidence>
<dbReference type="PANTHER" id="PTHR30212">
    <property type="entry name" value="PROTEIN YIIM"/>
    <property type="match status" value="1"/>
</dbReference>
<organism evidence="3 4">
    <name type="scientific">Terrabacter aeriphilus</name>
    <dbReference type="NCBI Taxonomy" id="515662"/>
    <lineage>
        <taxon>Bacteria</taxon>
        <taxon>Bacillati</taxon>
        <taxon>Actinomycetota</taxon>
        <taxon>Actinomycetes</taxon>
        <taxon>Micrococcales</taxon>
        <taxon>Intrasporangiaceae</taxon>
        <taxon>Terrabacter</taxon>
    </lineage>
</organism>
<dbReference type="PANTHER" id="PTHR30212:SF2">
    <property type="entry name" value="PROTEIN YIIM"/>
    <property type="match status" value="1"/>
</dbReference>
<dbReference type="SUPFAM" id="SSF50800">
    <property type="entry name" value="PK beta-barrel domain-like"/>
    <property type="match status" value="1"/>
</dbReference>
<accession>A0ABP9JAI3</accession>
<dbReference type="RefSeq" id="WP_345506970.1">
    <property type="nucleotide sequence ID" value="NZ_BAABIW010000011.1"/>
</dbReference>
<evidence type="ECO:0000313" key="3">
    <source>
        <dbReference type="EMBL" id="GAA5024356.1"/>
    </source>
</evidence>
<feature type="domain" description="MOSC" evidence="2">
    <location>
        <begin position="35"/>
        <end position="172"/>
    </location>
</feature>
<dbReference type="EMBL" id="BAABIW010000011">
    <property type="protein sequence ID" value="GAA5024356.1"/>
    <property type="molecule type" value="Genomic_DNA"/>
</dbReference>
<sequence length="220" mass="23479">MSALPHVLSLRSGRRTPPPGGGRPTAIAKAPVDSAEVRDPGPKHGGLGSGVVGDEVGNPKHHGGSLQAVYAYSREDQLWWGEQIGRPVVAGDFGENLTTLGVDTTHALVGETWRIGEVVLRVEVPRMPCSTFAKHMGEPRWVRRFSEAGRTGAYLSVVTPGVLTVGTPIVVERPEHDVDLLVLFRAITGDLDAARRVVASGVTHPDVERGLVEALERRGA</sequence>
<dbReference type="InterPro" id="IPR011037">
    <property type="entry name" value="Pyrv_Knase-like_insert_dom_sf"/>
</dbReference>
<gene>
    <name evidence="3" type="ORF">GCM10023258_16330</name>
</gene>
<dbReference type="PROSITE" id="PS51340">
    <property type="entry name" value="MOSC"/>
    <property type="match status" value="1"/>
</dbReference>
<dbReference type="Gene3D" id="2.40.33.20">
    <property type="entry name" value="PK beta-barrel domain-like"/>
    <property type="match status" value="1"/>
</dbReference>
<proteinExistence type="predicted"/>